<protein>
    <submittedName>
        <fullName evidence="3">Uncharacterized protein</fullName>
    </submittedName>
</protein>
<dbReference type="VEuPathDB" id="FungiDB:FOZG_15014"/>
<organism evidence="3">
    <name type="scientific">Fusarium oxysporum Fo47</name>
    <dbReference type="NCBI Taxonomy" id="660027"/>
    <lineage>
        <taxon>Eukaryota</taxon>
        <taxon>Fungi</taxon>
        <taxon>Dikarya</taxon>
        <taxon>Ascomycota</taxon>
        <taxon>Pezizomycotina</taxon>
        <taxon>Sordariomycetes</taxon>
        <taxon>Hypocreomycetidae</taxon>
        <taxon>Hypocreales</taxon>
        <taxon>Nectriaceae</taxon>
        <taxon>Fusarium</taxon>
        <taxon>Fusarium oxysporum species complex</taxon>
    </lineage>
</organism>
<feature type="region of interest" description="Disordered" evidence="1">
    <location>
        <begin position="26"/>
        <end position="45"/>
    </location>
</feature>
<accession>W9JQV6</accession>
<evidence type="ECO:0000256" key="1">
    <source>
        <dbReference type="SAM" id="MobiDB-lite"/>
    </source>
</evidence>
<proteinExistence type="predicted"/>
<keyword evidence="2" id="KW-0472">Membrane</keyword>
<dbReference type="AlphaFoldDB" id="W9JQV6"/>
<name>W9JQV6_FUSOX</name>
<evidence type="ECO:0000313" key="3">
    <source>
        <dbReference type="EMBL" id="EWZ32015.1"/>
    </source>
</evidence>
<keyword evidence="2" id="KW-1133">Transmembrane helix</keyword>
<reference evidence="3" key="2">
    <citation type="submission" date="2012-06" db="EMBL/GenBank/DDBJ databases">
        <title>Annotation of the Genome Sequence of Fusarium oxysporum Fo47.</title>
        <authorList>
            <consortium name="The Broad Institute Genomics Platform"/>
            <person name="Ma L.-J."/>
            <person name="Corby-Kistler H."/>
            <person name="Broz K."/>
            <person name="Gale L.R."/>
            <person name="Jonkers W."/>
            <person name="O'Donnell K."/>
            <person name="Ploetz R."/>
            <person name="Steinberg C."/>
            <person name="Schwartz D.C."/>
            <person name="VanEtten H."/>
            <person name="Zhou S."/>
            <person name="Young S.K."/>
            <person name="Zeng Q."/>
            <person name="Gargeya S."/>
            <person name="Fitzgerald M."/>
            <person name="Abouelleil A."/>
            <person name="Alvarado L."/>
            <person name="Chapman S.B."/>
            <person name="Gainer-Dewar J."/>
            <person name="Goldberg J."/>
            <person name="Griggs A."/>
            <person name="Gujja S."/>
            <person name="Hansen M."/>
            <person name="Howarth C."/>
            <person name="Imamovic A."/>
            <person name="Ireland A."/>
            <person name="Larimer J."/>
            <person name="McCowan C."/>
            <person name="Murphy C."/>
            <person name="Pearson M."/>
            <person name="Poon T.W."/>
            <person name="Priest M."/>
            <person name="Roberts A."/>
            <person name="Saif S."/>
            <person name="Shea T."/>
            <person name="Sykes S."/>
            <person name="Wortman J."/>
            <person name="Nusbaum C."/>
            <person name="Birren B."/>
        </authorList>
    </citation>
    <scope>NUCLEOTIDE SEQUENCE</scope>
    <source>
        <strain evidence="3">Fo47</strain>
    </source>
</reference>
<gene>
    <name evidence="3" type="ORF">FOZG_15014</name>
</gene>
<dbReference type="EMBL" id="JH717907">
    <property type="protein sequence ID" value="EWZ32015.1"/>
    <property type="molecule type" value="Genomic_DNA"/>
</dbReference>
<keyword evidence="2" id="KW-0812">Transmembrane</keyword>
<dbReference type="Proteomes" id="UP000030766">
    <property type="component" value="Unassembled WGS sequence"/>
</dbReference>
<sequence>MRGKWEIPQFCSNKLSASPAPATSLQNAKSVHTTARAEPVRKPSSPFSFSPKSYFFLFFYFHGFHWCCSIAVISLSQPSVLSREAMFEQRLHLVHDRGERARSM</sequence>
<evidence type="ECO:0000256" key="2">
    <source>
        <dbReference type="SAM" id="Phobius"/>
    </source>
</evidence>
<dbReference type="HOGENOM" id="CLU_2250269_0_0_1"/>
<reference evidence="3" key="1">
    <citation type="submission" date="2011-06" db="EMBL/GenBank/DDBJ databases">
        <title>The Genome Sequence of Fusarium oxysporum Fo47.</title>
        <authorList>
            <consortium name="The Broad Institute Genome Sequencing Platform"/>
            <person name="Ma L.-J."/>
            <person name="Gale L.R."/>
            <person name="Schwartz D.C."/>
            <person name="Zhou S."/>
            <person name="Corby-Kistler H."/>
            <person name="Young S.K."/>
            <person name="Zeng Q."/>
            <person name="Gargeya S."/>
            <person name="Fitzgerald M."/>
            <person name="Haas B."/>
            <person name="Abouelleil A."/>
            <person name="Alvarado L."/>
            <person name="Arachchi H.M."/>
            <person name="Berlin A."/>
            <person name="Brown A."/>
            <person name="Chapman S.B."/>
            <person name="Chen Z."/>
            <person name="Dunbar C."/>
            <person name="Freedman E."/>
            <person name="Gearin G."/>
            <person name="Gellesch M."/>
            <person name="Goldberg J."/>
            <person name="Griggs A."/>
            <person name="Gujja S."/>
            <person name="Heiman D."/>
            <person name="Howarth C."/>
            <person name="Larson L."/>
            <person name="Lui A."/>
            <person name="MacDonald P.J.P."/>
            <person name="Mehta T."/>
            <person name="Montmayeur A."/>
            <person name="Murphy C."/>
            <person name="Neiman D."/>
            <person name="Pearson M."/>
            <person name="Priest M."/>
            <person name="Roberts A."/>
            <person name="Saif S."/>
            <person name="Shea T."/>
            <person name="Shenoy N."/>
            <person name="Sisk P."/>
            <person name="Stolte C."/>
            <person name="Sykes S."/>
            <person name="Wortman J."/>
            <person name="Nusbaum C."/>
            <person name="Birren B."/>
        </authorList>
    </citation>
    <scope>NUCLEOTIDE SEQUENCE [LARGE SCALE GENOMIC DNA]</scope>
    <source>
        <strain evidence="3">Fo47</strain>
    </source>
</reference>
<feature type="transmembrane region" description="Helical" evidence="2">
    <location>
        <begin position="54"/>
        <end position="76"/>
    </location>
</feature>